<evidence type="ECO:0000259" key="2">
    <source>
        <dbReference type="PROSITE" id="PS51898"/>
    </source>
</evidence>
<comment type="caution">
    <text evidence="3">The sequence shown here is derived from an EMBL/GenBank/DDBJ whole genome shotgun (WGS) entry which is preliminary data.</text>
</comment>
<keyword evidence="1" id="KW-0233">DNA recombination</keyword>
<sequence>MMLLWAGLRLGELLELRRKDIRGLTGSELVTLQVRRNAQRMEDPDSHKQVMVSFDTPKTDAGNRDIVLPKTVSNALRTHCRNFVADGLEALIVTTTTGAAMLDTTFRNRFNPVKKAAGRPDISPHDCRRFYGTQLVTEGRVSLEEARRLMGHETVEQLLDYQRAATGYEKRAAAALDALVPPVTMNEKKTTPKKTGDTA</sequence>
<evidence type="ECO:0000256" key="1">
    <source>
        <dbReference type="ARBA" id="ARBA00023172"/>
    </source>
</evidence>
<dbReference type="InterPro" id="IPR050090">
    <property type="entry name" value="Tyrosine_recombinase_XerCD"/>
</dbReference>
<dbReference type="InterPro" id="IPR013762">
    <property type="entry name" value="Integrase-like_cat_sf"/>
</dbReference>
<dbReference type="GO" id="GO:0006310">
    <property type="term" value="P:DNA recombination"/>
    <property type="evidence" value="ECO:0007669"/>
    <property type="project" value="UniProtKB-KW"/>
</dbReference>
<protein>
    <recommendedName>
        <fullName evidence="2">Tyr recombinase domain-containing protein</fullName>
    </recommendedName>
</protein>
<evidence type="ECO:0000313" key="4">
    <source>
        <dbReference type="Proteomes" id="UP000278422"/>
    </source>
</evidence>
<dbReference type="GO" id="GO:0015074">
    <property type="term" value="P:DNA integration"/>
    <property type="evidence" value="ECO:0007669"/>
    <property type="project" value="InterPro"/>
</dbReference>
<dbReference type="Pfam" id="PF00589">
    <property type="entry name" value="Phage_integrase"/>
    <property type="match status" value="1"/>
</dbReference>
<dbReference type="PANTHER" id="PTHR30349:SF64">
    <property type="entry name" value="PROPHAGE INTEGRASE INTD-RELATED"/>
    <property type="match status" value="1"/>
</dbReference>
<dbReference type="RefSeq" id="WP_125174235.1">
    <property type="nucleotide sequence ID" value="NZ_JBHYBN010000003.1"/>
</dbReference>
<reference evidence="3 4" key="1">
    <citation type="submission" date="2018-01" db="EMBL/GenBank/DDBJ databases">
        <title>Twenty Corynebacterium bovis Genomes.</title>
        <authorList>
            <person name="Gulvik C.A."/>
        </authorList>
    </citation>
    <scope>NUCLEOTIDE SEQUENCE [LARGE SCALE GENOMIC DNA]</scope>
    <source>
        <strain evidence="3 4">16-2004</strain>
    </source>
</reference>
<dbReference type="Proteomes" id="UP000278422">
    <property type="component" value="Unassembled WGS sequence"/>
</dbReference>
<gene>
    <name evidence="3" type="ORF">CXF42_01000</name>
</gene>
<dbReference type="InterPro" id="IPR002104">
    <property type="entry name" value="Integrase_catalytic"/>
</dbReference>
<keyword evidence="4" id="KW-1185">Reference proteome</keyword>
<feature type="domain" description="Tyr recombinase" evidence="2">
    <location>
        <begin position="1"/>
        <end position="175"/>
    </location>
</feature>
<dbReference type="InterPro" id="IPR011010">
    <property type="entry name" value="DNA_brk_join_enz"/>
</dbReference>
<evidence type="ECO:0000313" key="3">
    <source>
        <dbReference type="EMBL" id="RRQ05726.1"/>
    </source>
</evidence>
<dbReference type="SUPFAM" id="SSF56349">
    <property type="entry name" value="DNA breaking-rejoining enzymes"/>
    <property type="match status" value="1"/>
</dbReference>
<dbReference type="EMBL" id="PQNQ01000001">
    <property type="protein sequence ID" value="RRQ05726.1"/>
    <property type="molecule type" value="Genomic_DNA"/>
</dbReference>
<name>A0A3R8PM07_9CORY</name>
<dbReference type="GO" id="GO:0003677">
    <property type="term" value="F:DNA binding"/>
    <property type="evidence" value="ECO:0007669"/>
    <property type="project" value="InterPro"/>
</dbReference>
<dbReference type="PROSITE" id="PS51898">
    <property type="entry name" value="TYR_RECOMBINASE"/>
    <property type="match status" value="1"/>
</dbReference>
<dbReference type="PANTHER" id="PTHR30349">
    <property type="entry name" value="PHAGE INTEGRASE-RELATED"/>
    <property type="match status" value="1"/>
</dbReference>
<accession>A0A3R8PM07</accession>
<dbReference type="Gene3D" id="1.10.443.10">
    <property type="entry name" value="Intergrase catalytic core"/>
    <property type="match status" value="1"/>
</dbReference>
<organism evidence="3 4">
    <name type="scientific">Corynebacterium bovis</name>
    <dbReference type="NCBI Taxonomy" id="36808"/>
    <lineage>
        <taxon>Bacteria</taxon>
        <taxon>Bacillati</taxon>
        <taxon>Actinomycetota</taxon>
        <taxon>Actinomycetes</taxon>
        <taxon>Mycobacteriales</taxon>
        <taxon>Corynebacteriaceae</taxon>
        <taxon>Corynebacterium</taxon>
    </lineage>
</organism>
<dbReference type="AlphaFoldDB" id="A0A3R8PM07"/>
<proteinExistence type="predicted"/>